<feature type="binding site" evidence="17">
    <location>
        <position position="70"/>
    </location>
    <ligand>
        <name>ATP</name>
        <dbReference type="ChEBI" id="CHEBI:30616"/>
    </ligand>
</feature>
<dbReference type="Gene3D" id="1.10.287.3610">
    <property type="match status" value="1"/>
</dbReference>
<evidence type="ECO:0000256" key="16">
    <source>
        <dbReference type="PIRSR" id="PIRSR600829-2"/>
    </source>
</evidence>
<evidence type="ECO:0000256" key="15">
    <source>
        <dbReference type="PIRSR" id="PIRSR600829-1"/>
    </source>
</evidence>
<protein>
    <recommendedName>
        <fullName evidence="22">Diacylglycerol kinase</fullName>
    </recommendedName>
</protein>
<dbReference type="AlphaFoldDB" id="A0A1F6X1T2"/>
<sequence>MRKYIKSLNNALKGLRTVWLEEKNFRLETVLSAIVLVLVFVFQLSIFESSFIIVAIILVLTGEVINTVIEDLCDKVEPQFNEVIGKIKNMAASFVLISFLGAILIVIFVFINHFLLT</sequence>
<evidence type="ECO:0000256" key="17">
    <source>
        <dbReference type="PIRSR" id="PIRSR600829-3"/>
    </source>
</evidence>
<keyword evidence="4" id="KW-0444">Lipid biosynthesis</keyword>
<feature type="transmembrane region" description="Helical" evidence="19">
    <location>
        <begin position="50"/>
        <end position="69"/>
    </location>
</feature>
<keyword evidence="14" id="KW-1208">Phospholipid metabolism</keyword>
<evidence type="ECO:0000256" key="5">
    <source>
        <dbReference type="ARBA" id="ARBA00022679"/>
    </source>
</evidence>
<dbReference type="CDD" id="cd14265">
    <property type="entry name" value="UDPK_IM_like"/>
    <property type="match status" value="1"/>
</dbReference>
<evidence type="ECO:0000256" key="13">
    <source>
        <dbReference type="ARBA" id="ARBA00023209"/>
    </source>
</evidence>
<comment type="subcellular location">
    <subcellularLocation>
        <location evidence="1">Cell membrane</location>
        <topology evidence="1">Multi-pass membrane protein</topology>
    </subcellularLocation>
</comment>
<evidence type="ECO:0000313" key="21">
    <source>
        <dbReference type="Proteomes" id="UP000185809"/>
    </source>
</evidence>
<evidence type="ECO:0000256" key="3">
    <source>
        <dbReference type="ARBA" id="ARBA00022475"/>
    </source>
</evidence>
<keyword evidence="18" id="KW-0460">Magnesium</keyword>
<keyword evidence="8" id="KW-0418">Kinase</keyword>
<dbReference type="InterPro" id="IPR033717">
    <property type="entry name" value="UDPK"/>
</dbReference>
<keyword evidence="11" id="KW-0443">Lipid metabolism</keyword>
<evidence type="ECO:0000256" key="8">
    <source>
        <dbReference type="ARBA" id="ARBA00022777"/>
    </source>
</evidence>
<comment type="cofactor">
    <cofactor evidence="18">
        <name>Mg(2+)</name>
        <dbReference type="ChEBI" id="CHEBI:18420"/>
    </cofactor>
    <text evidence="18">Mn(2+), Zn(2+), Cd(2+) and Co(2+) support activity to lesser extents.</text>
</comment>
<keyword evidence="7 17" id="KW-0547">Nucleotide-binding</keyword>
<gene>
    <name evidence="20" type="ORF">A2995_01870</name>
</gene>
<keyword evidence="5" id="KW-0808">Transferase</keyword>
<feature type="transmembrane region" description="Helical" evidence="19">
    <location>
        <begin position="25"/>
        <end position="44"/>
    </location>
</feature>
<dbReference type="InterPro" id="IPR000829">
    <property type="entry name" value="DAGK"/>
</dbReference>
<organism evidence="20 21">
    <name type="scientific">Candidatus Nomurabacteria bacterium RIFCSPLOWO2_01_FULL_33_24</name>
    <dbReference type="NCBI Taxonomy" id="1801765"/>
    <lineage>
        <taxon>Bacteria</taxon>
        <taxon>Candidatus Nomuraibacteriota</taxon>
    </lineage>
</organism>
<keyword evidence="13" id="KW-0594">Phospholipid biosynthesis</keyword>
<evidence type="ECO:0000256" key="18">
    <source>
        <dbReference type="PIRSR" id="PIRSR600829-4"/>
    </source>
</evidence>
<evidence type="ECO:0000256" key="12">
    <source>
        <dbReference type="ARBA" id="ARBA00023136"/>
    </source>
</evidence>
<feature type="binding site" evidence="18">
    <location>
        <position position="70"/>
    </location>
    <ligand>
        <name>a divalent metal cation</name>
        <dbReference type="ChEBI" id="CHEBI:60240"/>
    </ligand>
</feature>
<feature type="binding site" evidence="16">
    <location>
        <position position="63"/>
    </location>
    <ligand>
        <name>substrate</name>
    </ligand>
</feature>
<dbReference type="PANTHER" id="PTHR34299">
    <property type="entry name" value="DIACYLGLYCEROL KINASE"/>
    <property type="match status" value="1"/>
</dbReference>
<name>A0A1F6X1T2_9BACT</name>
<comment type="similarity">
    <text evidence="2">Belongs to the bacterial diacylglycerol kinase family.</text>
</comment>
<evidence type="ECO:0000256" key="1">
    <source>
        <dbReference type="ARBA" id="ARBA00004651"/>
    </source>
</evidence>
<evidence type="ECO:0000256" key="14">
    <source>
        <dbReference type="ARBA" id="ARBA00023264"/>
    </source>
</evidence>
<evidence type="ECO:0000256" key="10">
    <source>
        <dbReference type="ARBA" id="ARBA00022989"/>
    </source>
</evidence>
<evidence type="ECO:0000256" key="9">
    <source>
        <dbReference type="ARBA" id="ARBA00022840"/>
    </source>
</evidence>
<proteinExistence type="inferred from homology"/>
<evidence type="ECO:0000256" key="7">
    <source>
        <dbReference type="ARBA" id="ARBA00022741"/>
    </source>
</evidence>
<dbReference type="GO" id="GO:0005524">
    <property type="term" value="F:ATP binding"/>
    <property type="evidence" value="ECO:0007669"/>
    <property type="project" value="UniProtKB-KW"/>
</dbReference>
<dbReference type="GO" id="GO:0016301">
    <property type="term" value="F:kinase activity"/>
    <property type="evidence" value="ECO:0007669"/>
    <property type="project" value="UniProtKB-KW"/>
</dbReference>
<evidence type="ECO:0000256" key="4">
    <source>
        <dbReference type="ARBA" id="ARBA00022516"/>
    </source>
</evidence>
<reference evidence="20 21" key="1">
    <citation type="journal article" date="2016" name="Nat. Commun.">
        <title>Thousands of microbial genomes shed light on interconnected biogeochemical processes in an aquifer system.</title>
        <authorList>
            <person name="Anantharaman K."/>
            <person name="Brown C.T."/>
            <person name="Hug L.A."/>
            <person name="Sharon I."/>
            <person name="Castelle C.J."/>
            <person name="Probst A.J."/>
            <person name="Thomas B.C."/>
            <person name="Singh A."/>
            <person name="Wilkins M.J."/>
            <person name="Karaoz U."/>
            <person name="Brodie E.L."/>
            <person name="Williams K.H."/>
            <person name="Hubbard S.S."/>
            <person name="Banfield J.F."/>
        </authorList>
    </citation>
    <scope>NUCLEOTIDE SEQUENCE [LARGE SCALE GENOMIC DNA]</scope>
</reference>
<dbReference type="Pfam" id="PF01219">
    <property type="entry name" value="DAGK_prokar"/>
    <property type="match status" value="1"/>
</dbReference>
<accession>A0A1F6X1T2</accession>
<dbReference type="GO" id="GO:0008654">
    <property type="term" value="P:phospholipid biosynthetic process"/>
    <property type="evidence" value="ECO:0007669"/>
    <property type="project" value="UniProtKB-KW"/>
</dbReference>
<keyword evidence="10 19" id="KW-1133">Transmembrane helix</keyword>
<evidence type="ECO:0008006" key="22">
    <source>
        <dbReference type="Google" id="ProtNLM"/>
    </source>
</evidence>
<dbReference type="Proteomes" id="UP000185809">
    <property type="component" value="Unassembled WGS sequence"/>
</dbReference>
<evidence type="ECO:0000313" key="20">
    <source>
        <dbReference type="EMBL" id="OGI88074.1"/>
    </source>
</evidence>
<keyword evidence="9 17" id="KW-0067">ATP-binding</keyword>
<dbReference type="GO" id="GO:0046872">
    <property type="term" value="F:metal ion binding"/>
    <property type="evidence" value="ECO:0007669"/>
    <property type="project" value="UniProtKB-KW"/>
</dbReference>
<keyword evidence="6 19" id="KW-0812">Transmembrane</keyword>
<keyword evidence="12 19" id="KW-0472">Membrane</keyword>
<dbReference type="PANTHER" id="PTHR34299:SF1">
    <property type="entry name" value="DIACYLGLYCEROL KINASE"/>
    <property type="match status" value="1"/>
</dbReference>
<keyword evidence="3" id="KW-1003">Cell membrane</keyword>
<dbReference type="GO" id="GO:0005886">
    <property type="term" value="C:plasma membrane"/>
    <property type="evidence" value="ECO:0007669"/>
    <property type="project" value="UniProtKB-SubCell"/>
</dbReference>
<dbReference type="EMBL" id="MFUP01000006">
    <property type="protein sequence ID" value="OGI88074.1"/>
    <property type="molecule type" value="Genomic_DNA"/>
</dbReference>
<feature type="binding site" evidence="18">
    <location>
        <position position="22"/>
    </location>
    <ligand>
        <name>a divalent metal cation</name>
        <dbReference type="ChEBI" id="CHEBI:60240"/>
    </ligand>
</feature>
<comment type="caution">
    <text evidence="20">The sequence shown here is derived from an EMBL/GenBank/DDBJ whole genome shotgun (WGS) entry which is preliminary data.</text>
</comment>
<feature type="active site" description="Proton acceptor" evidence="15">
    <location>
        <position position="63"/>
    </location>
</feature>
<feature type="binding site" evidence="17">
    <location>
        <position position="22"/>
    </location>
    <ligand>
        <name>ATP</name>
        <dbReference type="ChEBI" id="CHEBI:30616"/>
    </ligand>
</feature>
<dbReference type="InterPro" id="IPR036945">
    <property type="entry name" value="DAGK_sf"/>
</dbReference>
<evidence type="ECO:0000256" key="2">
    <source>
        <dbReference type="ARBA" id="ARBA00005967"/>
    </source>
</evidence>
<keyword evidence="18" id="KW-0479">Metal-binding</keyword>
<feature type="transmembrane region" description="Helical" evidence="19">
    <location>
        <begin position="90"/>
        <end position="111"/>
    </location>
</feature>
<evidence type="ECO:0000256" key="6">
    <source>
        <dbReference type="ARBA" id="ARBA00022692"/>
    </source>
</evidence>
<evidence type="ECO:0000256" key="19">
    <source>
        <dbReference type="SAM" id="Phobius"/>
    </source>
</evidence>
<evidence type="ECO:0000256" key="11">
    <source>
        <dbReference type="ARBA" id="ARBA00023098"/>
    </source>
</evidence>
<feature type="binding site" evidence="16">
    <location>
        <begin position="16"/>
        <end position="19"/>
    </location>
    <ligand>
        <name>substrate</name>
    </ligand>
</feature>